<evidence type="ECO:0000313" key="8">
    <source>
        <dbReference type="EMBL" id="CAG7555773.1"/>
    </source>
</evidence>
<dbReference type="Proteomes" id="UP000693738">
    <property type="component" value="Unassembled WGS sequence"/>
</dbReference>
<evidence type="ECO:0000259" key="7">
    <source>
        <dbReference type="PROSITE" id="PS51110"/>
    </source>
</evidence>
<evidence type="ECO:0000313" key="9">
    <source>
        <dbReference type="Proteomes" id="UP000693738"/>
    </source>
</evidence>
<comment type="caution">
    <text evidence="8">The sequence shown here is derived from an EMBL/GenBank/DDBJ whole genome shotgun (WGS) entry which is preliminary data.</text>
</comment>
<comment type="subcellular location">
    <subcellularLocation>
        <location evidence="1">Secreted</location>
    </subcellularLocation>
</comment>
<name>A0A8J2N9F5_FUSEQ</name>
<dbReference type="GO" id="GO:0005576">
    <property type="term" value="C:extracellular region"/>
    <property type="evidence" value="ECO:0007669"/>
    <property type="project" value="UniProtKB-SubCell"/>
</dbReference>
<feature type="chain" id="PRO_5035199894" description="Saposin A-type domain-containing protein" evidence="6">
    <location>
        <begin position="25"/>
        <end position="71"/>
    </location>
</feature>
<dbReference type="PROSITE" id="PS51110">
    <property type="entry name" value="SAP_A"/>
    <property type="match status" value="1"/>
</dbReference>
<evidence type="ECO:0000256" key="5">
    <source>
        <dbReference type="ARBA" id="ARBA00023180"/>
    </source>
</evidence>
<proteinExistence type="predicted"/>
<keyword evidence="4" id="KW-1015">Disulfide bond</keyword>
<reference evidence="8" key="1">
    <citation type="submission" date="2021-05" db="EMBL/GenBank/DDBJ databases">
        <authorList>
            <person name="Khan N."/>
        </authorList>
    </citation>
    <scope>NUCLEOTIDE SEQUENCE</scope>
</reference>
<gene>
    <name evidence="8" type="ORF">FEQUK3_LOCUS1567</name>
</gene>
<evidence type="ECO:0000256" key="6">
    <source>
        <dbReference type="SAM" id="SignalP"/>
    </source>
</evidence>
<evidence type="ECO:0000256" key="3">
    <source>
        <dbReference type="ARBA" id="ARBA00022729"/>
    </source>
</evidence>
<dbReference type="InterPro" id="IPR003119">
    <property type="entry name" value="SAP_A"/>
</dbReference>
<dbReference type="Pfam" id="PF02199">
    <property type="entry name" value="SapA"/>
    <property type="match status" value="1"/>
</dbReference>
<keyword evidence="2" id="KW-0964">Secreted</keyword>
<organism evidence="8 9">
    <name type="scientific">Fusarium equiseti</name>
    <name type="common">Fusarium scirpi</name>
    <dbReference type="NCBI Taxonomy" id="61235"/>
    <lineage>
        <taxon>Eukaryota</taxon>
        <taxon>Fungi</taxon>
        <taxon>Dikarya</taxon>
        <taxon>Ascomycota</taxon>
        <taxon>Pezizomycotina</taxon>
        <taxon>Sordariomycetes</taxon>
        <taxon>Hypocreomycetidae</taxon>
        <taxon>Hypocreales</taxon>
        <taxon>Nectriaceae</taxon>
        <taxon>Fusarium</taxon>
        <taxon>Fusarium incarnatum-equiseti species complex</taxon>
    </lineage>
</organism>
<evidence type="ECO:0000256" key="4">
    <source>
        <dbReference type="ARBA" id="ARBA00023157"/>
    </source>
</evidence>
<accession>A0A8J2N9F5</accession>
<feature type="signal peptide" evidence="6">
    <location>
        <begin position="1"/>
        <end position="24"/>
    </location>
</feature>
<sequence length="71" mass="7779">MRSPISLSALFTLVCLSANSPVHASLPEVVIPLLGSNPCTWGPSFWCASEENMQRCGVTKEECEKYANDVY</sequence>
<keyword evidence="3 6" id="KW-0732">Signal</keyword>
<keyword evidence="5" id="KW-0325">Glycoprotein</keyword>
<dbReference type="EMBL" id="CAJSTJ010000066">
    <property type="protein sequence ID" value="CAG7555773.1"/>
    <property type="molecule type" value="Genomic_DNA"/>
</dbReference>
<protein>
    <recommendedName>
        <fullName evidence="7">Saposin A-type domain-containing protein</fullName>
    </recommendedName>
</protein>
<evidence type="ECO:0000256" key="1">
    <source>
        <dbReference type="ARBA" id="ARBA00004613"/>
    </source>
</evidence>
<feature type="domain" description="Saposin A-type" evidence="7">
    <location>
        <begin position="32"/>
        <end position="71"/>
    </location>
</feature>
<dbReference type="AlphaFoldDB" id="A0A8J2N9F5"/>
<evidence type="ECO:0000256" key="2">
    <source>
        <dbReference type="ARBA" id="ARBA00022525"/>
    </source>
</evidence>